<dbReference type="SUPFAM" id="SSF101941">
    <property type="entry name" value="NAC domain"/>
    <property type="match status" value="2"/>
</dbReference>
<keyword evidence="3" id="KW-0812">Transmembrane</keyword>
<dbReference type="PANTHER" id="PTHR31744">
    <property type="entry name" value="PROTEIN CUP-SHAPED COTYLEDON 2-RELATED"/>
    <property type="match status" value="1"/>
</dbReference>
<dbReference type="GO" id="GO:0006355">
    <property type="term" value="P:regulation of DNA-templated transcription"/>
    <property type="evidence" value="ECO:0007669"/>
    <property type="project" value="InterPro"/>
</dbReference>
<dbReference type="InterPro" id="IPR036093">
    <property type="entry name" value="NAC_dom_sf"/>
</dbReference>
<evidence type="ECO:0000256" key="3">
    <source>
        <dbReference type="ARBA" id="ARBA00022692"/>
    </source>
</evidence>
<reference evidence="12 13" key="1">
    <citation type="journal article" date="2014" name="Agronomy (Basel)">
        <title>A Draft Genome Sequence for Ensete ventricosum, the Drought-Tolerant Tree Against Hunger.</title>
        <authorList>
            <person name="Harrison J."/>
            <person name="Moore K.A."/>
            <person name="Paszkiewicz K."/>
            <person name="Jones T."/>
            <person name="Grant M."/>
            <person name="Ambacheew D."/>
            <person name="Muzemil S."/>
            <person name="Studholme D.J."/>
        </authorList>
    </citation>
    <scope>NUCLEOTIDE SEQUENCE [LARGE SCALE GENOMIC DNA]</scope>
</reference>
<evidence type="ECO:0000256" key="7">
    <source>
        <dbReference type="ARBA" id="ARBA00023136"/>
    </source>
</evidence>
<evidence type="ECO:0000256" key="8">
    <source>
        <dbReference type="ARBA" id="ARBA00023159"/>
    </source>
</evidence>
<dbReference type="PROSITE" id="PS51005">
    <property type="entry name" value="NAC"/>
    <property type="match status" value="1"/>
</dbReference>
<dbReference type="GO" id="GO:0005634">
    <property type="term" value="C:nucleus"/>
    <property type="evidence" value="ECO:0007669"/>
    <property type="project" value="UniProtKB-SubCell"/>
</dbReference>
<keyword evidence="7" id="KW-0472">Membrane</keyword>
<evidence type="ECO:0000256" key="6">
    <source>
        <dbReference type="ARBA" id="ARBA00023125"/>
    </source>
</evidence>
<evidence type="ECO:0000256" key="5">
    <source>
        <dbReference type="ARBA" id="ARBA00023015"/>
    </source>
</evidence>
<evidence type="ECO:0000256" key="10">
    <source>
        <dbReference type="ARBA" id="ARBA00023242"/>
    </source>
</evidence>
<dbReference type="Pfam" id="PF02365">
    <property type="entry name" value="NAM"/>
    <property type="match status" value="2"/>
</dbReference>
<keyword evidence="9" id="KW-0804">Transcription</keyword>
<dbReference type="InterPro" id="IPR003441">
    <property type="entry name" value="NAC-dom"/>
</dbReference>
<accession>A0A426Y077</accession>
<name>A0A426Y077_ENSVE</name>
<dbReference type="Proteomes" id="UP000287651">
    <property type="component" value="Unassembled WGS sequence"/>
</dbReference>
<proteinExistence type="predicted"/>
<gene>
    <name evidence="12" type="ORF">B296_00026734</name>
</gene>
<keyword evidence="6" id="KW-0238">DNA-binding</keyword>
<dbReference type="AlphaFoldDB" id="A0A426Y077"/>
<dbReference type="EMBL" id="AMZH03016037">
    <property type="protein sequence ID" value="RRT45122.1"/>
    <property type="molecule type" value="Genomic_DNA"/>
</dbReference>
<dbReference type="Gene3D" id="2.170.150.80">
    <property type="entry name" value="NAC domain"/>
    <property type="match status" value="1"/>
</dbReference>
<keyword evidence="5" id="KW-0805">Transcription regulation</keyword>
<evidence type="ECO:0000256" key="9">
    <source>
        <dbReference type="ARBA" id="ARBA00023163"/>
    </source>
</evidence>
<evidence type="ECO:0000259" key="11">
    <source>
        <dbReference type="PROSITE" id="PS51005"/>
    </source>
</evidence>
<evidence type="ECO:0000256" key="4">
    <source>
        <dbReference type="ARBA" id="ARBA00022989"/>
    </source>
</evidence>
<keyword evidence="4" id="KW-1133">Transmembrane helix</keyword>
<dbReference type="GO" id="GO:0016020">
    <property type="term" value="C:membrane"/>
    <property type="evidence" value="ECO:0007669"/>
    <property type="project" value="UniProtKB-SubCell"/>
</dbReference>
<evidence type="ECO:0000313" key="12">
    <source>
        <dbReference type="EMBL" id="RRT45122.1"/>
    </source>
</evidence>
<keyword evidence="10" id="KW-0539">Nucleus</keyword>
<comment type="subcellular location">
    <subcellularLocation>
        <location evidence="2">Membrane</location>
        <topology evidence="2">Single-pass membrane protein</topology>
    </subcellularLocation>
    <subcellularLocation>
        <location evidence="1">Nucleus</location>
    </subcellularLocation>
</comment>
<comment type="caution">
    <text evidence="12">The sequence shown here is derived from an EMBL/GenBank/DDBJ whole genome shotgun (WGS) entry which is preliminary data.</text>
</comment>
<evidence type="ECO:0000256" key="2">
    <source>
        <dbReference type="ARBA" id="ARBA00004167"/>
    </source>
</evidence>
<keyword evidence="8" id="KW-0010">Activator</keyword>
<dbReference type="PANTHER" id="PTHR31744:SF216">
    <property type="entry name" value="NAC TRANSCRIPTION FACTOR"/>
    <property type="match status" value="1"/>
</dbReference>
<evidence type="ECO:0000256" key="1">
    <source>
        <dbReference type="ARBA" id="ARBA00004123"/>
    </source>
</evidence>
<evidence type="ECO:0000313" key="13">
    <source>
        <dbReference type="Proteomes" id="UP000287651"/>
    </source>
</evidence>
<feature type="domain" description="NAC" evidence="11">
    <location>
        <begin position="9"/>
        <end position="230"/>
    </location>
</feature>
<sequence>MAVLSVDSLPLGFRFRPTDVELVNHYLKGKITGRIKSEVEVISEIDICKCEPWDLPGDPPAPKSYSLSLLLGLIQVLVVKTSFLPVICVQCLFSPFALAKFDRCVLTFSILRFPLHSILCFPSLTVLVPDISLIKSSDSEWFFFSPKDRKYPNGNRSNRATKAGYWKATGKDRMIRSISPVPTIIGTKKTLVFYQGRAPRGGGFVLCRLFKKPEGKTLISDIDDCTEGNVGEMESGDPSPAPAPGMLSPVEMQQGVEATVEVVSPLDRKLPGSYLQENIQPLPPTSDMQSSGVHKLLVDKMDFIRCYSSNPEESHCNETVISDPPGETNVGNEVSHRGHERILVFYY</sequence>
<dbReference type="GO" id="GO:0000976">
    <property type="term" value="F:transcription cis-regulatory region binding"/>
    <property type="evidence" value="ECO:0007669"/>
    <property type="project" value="UniProtKB-ARBA"/>
</dbReference>
<protein>
    <recommendedName>
        <fullName evidence="11">NAC domain-containing protein</fullName>
    </recommendedName>
</protein>
<organism evidence="12 13">
    <name type="scientific">Ensete ventricosum</name>
    <name type="common">Abyssinian banana</name>
    <name type="synonym">Musa ensete</name>
    <dbReference type="NCBI Taxonomy" id="4639"/>
    <lineage>
        <taxon>Eukaryota</taxon>
        <taxon>Viridiplantae</taxon>
        <taxon>Streptophyta</taxon>
        <taxon>Embryophyta</taxon>
        <taxon>Tracheophyta</taxon>
        <taxon>Spermatophyta</taxon>
        <taxon>Magnoliopsida</taxon>
        <taxon>Liliopsida</taxon>
        <taxon>Zingiberales</taxon>
        <taxon>Musaceae</taxon>
        <taxon>Ensete</taxon>
    </lineage>
</organism>